<evidence type="ECO:0000256" key="5">
    <source>
        <dbReference type="ARBA" id="ARBA00023136"/>
    </source>
</evidence>
<evidence type="ECO:0000256" key="3">
    <source>
        <dbReference type="ARBA" id="ARBA00022692"/>
    </source>
</evidence>
<feature type="transmembrane region" description="Helical" evidence="6">
    <location>
        <begin position="178"/>
        <end position="196"/>
    </location>
</feature>
<keyword evidence="2" id="KW-0813">Transport</keyword>
<name>A0AAJ6QMU0_9ACAR</name>
<keyword evidence="7" id="KW-1185">Reference proteome</keyword>
<feature type="transmembrane region" description="Helical" evidence="6">
    <location>
        <begin position="109"/>
        <end position="132"/>
    </location>
</feature>
<feature type="transmembrane region" description="Helical" evidence="6">
    <location>
        <begin position="312"/>
        <end position="337"/>
    </location>
</feature>
<comment type="subcellular location">
    <subcellularLocation>
        <location evidence="1">Membrane</location>
        <topology evidence="1">Multi-pass membrane protein</topology>
    </subcellularLocation>
</comment>
<dbReference type="Gene3D" id="1.20.1250.20">
    <property type="entry name" value="MFS general substrate transporter like domains"/>
    <property type="match status" value="2"/>
</dbReference>
<evidence type="ECO:0000256" key="1">
    <source>
        <dbReference type="ARBA" id="ARBA00004141"/>
    </source>
</evidence>
<dbReference type="InterPro" id="IPR036259">
    <property type="entry name" value="MFS_trans_sf"/>
</dbReference>
<feature type="transmembrane region" description="Helical" evidence="6">
    <location>
        <begin position="253"/>
        <end position="272"/>
    </location>
</feature>
<keyword evidence="3 6" id="KW-0812">Transmembrane</keyword>
<keyword evidence="4 6" id="KW-1133">Transmembrane helix</keyword>
<accession>A0AAJ6QMU0</accession>
<evidence type="ECO:0000256" key="4">
    <source>
        <dbReference type="ARBA" id="ARBA00022989"/>
    </source>
</evidence>
<dbReference type="KEGG" id="goe:100897239"/>
<feature type="transmembrane region" description="Helical" evidence="6">
    <location>
        <begin position="284"/>
        <end position="306"/>
    </location>
</feature>
<organism evidence="7 8">
    <name type="scientific">Galendromus occidentalis</name>
    <name type="common">western predatory mite</name>
    <dbReference type="NCBI Taxonomy" id="34638"/>
    <lineage>
        <taxon>Eukaryota</taxon>
        <taxon>Metazoa</taxon>
        <taxon>Ecdysozoa</taxon>
        <taxon>Arthropoda</taxon>
        <taxon>Chelicerata</taxon>
        <taxon>Arachnida</taxon>
        <taxon>Acari</taxon>
        <taxon>Parasitiformes</taxon>
        <taxon>Mesostigmata</taxon>
        <taxon>Gamasina</taxon>
        <taxon>Phytoseioidea</taxon>
        <taxon>Phytoseiidae</taxon>
        <taxon>Typhlodrominae</taxon>
        <taxon>Galendromus</taxon>
    </lineage>
</organism>
<dbReference type="Pfam" id="PF07690">
    <property type="entry name" value="MFS_1"/>
    <property type="match status" value="1"/>
</dbReference>
<dbReference type="PANTHER" id="PTHR23506">
    <property type="entry name" value="GH10249P"/>
    <property type="match status" value="1"/>
</dbReference>
<dbReference type="GO" id="GO:0016020">
    <property type="term" value="C:membrane"/>
    <property type="evidence" value="ECO:0007669"/>
    <property type="project" value="UniProtKB-SubCell"/>
</dbReference>
<evidence type="ECO:0000256" key="2">
    <source>
        <dbReference type="ARBA" id="ARBA00022448"/>
    </source>
</evidence>
<feature type="transmembrane region" description="Helical" evidence="6">
    <location>
        <begin position="349"/>
        <end position="372"/>
    </location>
</feature>
<dbReference type="PANTHER" id="PTHR23506:SF26">
    <property type="entry name" value="MFS-TYPE TRANSPORTER SLC18B1"/>
    <property type="match status" value="1"/>
</dbReference>
<feature type="transmembrane region" description="Helical" evidence="6">
    <location>
        <begin position="384"/>
        <end position="404"/>
    </location>
</feature>
<gene>
    <name evidence="8" type="primary">LOC100897239</name>
</gene>
<dbReference type="AlphaFoldDB" id="A0AAJ6QMU0"/>
<keyword evidence="5 6" id="KW-0472">Membrane</keyword>
<feature type="transmembrane region" description="Helical" evidence="6">
    <location>
        <begin position="216"/>
        <end position="233"/>
    </location>
</feature>
<dbReference type="GeneID" id="100897239"/>
<feature type="transmembrane region" description="Helical" evidence="6">
    <location>
        <begin position="49"/>
        <end position="68"/>
    </location>
</feature>
<dbReference type="GO" id="GO:0022857">
    <property type="term" value="F:transmembrane transporter activity"/>
    <property type="evidence" value="ECO:0007669"/>
    <property type="project" value="InterPro"/>
</dbReference>
<sequence length="417" mass="44809">MNTKKAPISVGLILTILCAGLLLQGAGDSHMASFLSEHAQRVGMSTMQYGIIMGTNSVVAITVLPLIPKFTMLNIISDKCFLIIGYLIDATAMLAITSVDFLGLTGSSFFFALLALRIVQSVGASIGFTLVYSVSGVELPDHSHLTVPFLETMYGTGLTLGPAISGALYDLGGFPLPFTYHSAMLFGLAFVAGRFLPQHAPADSEEERGLSLKKMLRPTILICMLMVATSNIVDTFNDSTLAMLLHRFSLPTTLVGLSFFLSAGSYTASSLVSGLLSDGPHRQLVLLICPLITIISLIFLAPLVPMAEHPLWLVYICQLLLGLSVGPMYVYCYLLTVADLTSISDNKTAHTATAAVTNWSAFVGCFIGPVMGNFIIENRSYHDATLVVTLITAGSTLIYSVYLARRSCLRKPVQQMV</sequence>
<evidence type="ECO:0000313" key="8">
    <source>
        <dbReference type="RefSeq" id="XP_003740074.1"/>
    </source>
</evidence>
<protein>
    <submittedName>
        <fullName evidence="8">MFS-type transporter SLC18B1</fullName>
    </submittedName>
</protein>
<evidence type="ECO:0000256" key="6">
    <source>
        <dbReference type="SAM" id="Phobius"/>
    </source>
</evidence>
<evidence type="ECO:0000313" key="7">
    <source>
        <dbReference type="Proteomes" id="UP000694867"/>
    </source>
</evidence>
<dbReference type="InterPro" id="IPR050930">
    <property type="entry name" value="MFS_Vesicular_Transporter"/>
</dbReference>
<dbReference type="Proteomes" id="UP000694867">
    <property type="component" value="Unplaced"/>
</dbReference>
<dbReference type="InterPro" id="IPR011701">
    <property type="entry name" value="MFS"/>
</dbReference>
<proteinExistence type="predicted"/>
<dbReference type="SUPFAM" id="SSF103473">
    <property type="entry name" value="MFS general substrate transporter"/>
    <property type="match status" value="1"/>
</dbReference>
<feature type="transmembrane region" description="Helical" evidence="6">
    <location>
        <begin position="80"/>
        <end position="103"/>
    </location>
</feature>
<reference evidence="8" key="1">
    <citation type="submission" date="2025-08" db="UniProtKB">
        <authorList>
            <consortium name="RefSeq"/>
        </authorList>
    </citation>
    <scope>IDENTIFICATION</scope>
</reference>
<dbReference type="RefSeq" id="XP_003740074.1">
    <property type="nucleotide sequence ID" value="XM_003740026.1"/>
</dbReference>
<feature type="transmembrane region" description="Helical" evidence="6">
    <location>
        <begin position="153"/>
        <end position="172"/>
    </location>
</feature>